<keyword evidence="2" id="KW-1185">Reference proteome</keyword>
<evidence type="ECO:0000313" key="3">
    <source>
        <dbReference type="RefSeq" id="XP_019643572.1"/>
    </source>
</evidence>
<dbReference type="AlphaFoldDB" id="A0A6P5AKF8"/>
<dbReference type="InterPro" id="IPR031751">
    <property type="entry name" value="DUF4735"/>
</dbReference>
<gene>
    <name evidence="3" type="primary">LOC109484666</name>
</gene>
<sequence length="402" mass="44942">MVLGTVLLLFPLISTGSPAGGWAGTDAHEAEGGTGRHAVGGGRAGADLIAVTEALQRAVRFFSDSYTETNLDGLYGLRVAEGQLILLLQSCNNGEQRVGFYDTVLDGLRQVLEEISDVANRTLPEIEARNPGYYEQFLEVVNKPYIIEAFPRTLETQEWAEQYRPSVEKRLPTFNEEESDKCMSYMMGSKIRGHHTKEIRCTITERCWNLVTIPDTSGYIITHQLLYTVLAEHVGCTNELNSYARQQGFLEGVPGMQRGRCSSILSQAEFLASNGPPQPEQDLFMEQAVVCGMLGYTNFLRPDWLQKVMTWQRPDGCFGKEMKEEEDELVEQLHSLPFHAHSLNGSTEHRPQTRSPTSRRLLVERLMHGGCLSHKSGLGTALLAMYARAMIDPTYGWESTQD</sequence>
<accession>A0A6P5AKF8</accession>
<dbReference type="KEGG" id="bbel:109484666"/>
<dbReference type="Proteomes" id="UP000515135">
    <property type="component" value="Unplaced"/>
</dbReference>
<protein>
    <submittedName>
        <fullName evidence="3">UPF0764 protein C16orf89 homolog</fullName>
    </submittedName>
</protein>
<dbReference type="PANTHER" id="PTHR33539:SF1">
    <property type="entry name" value="UPF0764 PROTEIN C16ORF89"/>
    <property type="match status" value="1"/>
</dbReference>
<feature type="signal peptide" evidence="1">
    <location>
        <begin position="1"/>
        <end position="23"/>
    </location>
</feature>
<keyword evidence="1" id="KW-0732">Signal</keyword>
<dbReference type="RefSeq" id="XP_019643572.1">
    <property type="nucleotide sequence ID" value="XM_019788013.1"/>
</dbReference>
<dbReference type="GeneID" id="109484666"/>
<evidence type="ECO:0000256" key="1">
    <source>
        <dbReference type="SAM" id="SignalP"/>
    </source>
</evidence>
<dbReference type="GO" id="GO:0016020">
    <property type="term" value="C:membrane"/>
    <property type="evidence" value="ECO:0007669"/>
    <property type="project" value="TreeGrafter"/>
</dbReference>
<organism evidence="2 3">
    <name type="scientific">Branchiostoma belcheri</name>
    <name type="common">Amphioxus</name>
    <dbReference type="NCBI Taxonomy" id="7741"/>
    <lineage>
        <taxon>Eukaryota</taxon>
        <taxon>Metazoa</taxon>
        <taxon>Chordata</taxon>
        <taxon>Cephalochordata</taxon>
        <taxon>Leptocardii</taxon>
        <taxon>Amphioxiformes</taxon>
        <taxon>Branchiostomatidae</taxon>
        <taxon>Branchiostoma</taxon>
    </lineage>
</organism>
<dbReference type="Pfam" id="PF15882">
    <property type="entry name" value="DUF4735"/>
    <property type="match status" value="1"/>
</dbReference>
<feature type="chain" id="PRO_5028260180" evidence="1">
    <location>
        <begin position="24"/>
        <end position="402"/>
    </location>
</feature>
<name>A0A6P5AKF8_BRABE</name>
<evidence type="ECO:0000313" key="2">
    <source>
        <dbReference type="Proteomes" id="UP000515135"/>
    </source>
</evidence>
<dbReference type="PANTHER" id="PTHR33539">
    <property type="entry name" value="UPF0764 PROTEIN C16ORF89"/>
    <property type="match status" value="1"/>
</dbReference>
<dbReference type="OrthoDB" id="5949187at2759"/>
<proteinExistence type="predicted"/>
<reference evidence="3" key="1">
    <citation type="submission" date="2025-08" db="UniProtKB">
        <authorList>
            <consortium name="RefSeq"/>
        </authorList>
    </citation>
    <scope>IDENTIFICATION</scope>
    <source>
        <tissue evidence="3">Gonad</tissue>
    </source>
</reference>
<dbReference type="GO" id="GO:0005829">
    <property type="term" value="C:cytosol"/>
    <property type="evidence" value="ECO:0007669"/>
    <property type="project" value="TreeGrafter"/>
</dbReference>